<reference evidence="2 3" key="1">
    <citation type="submission" date="2017-04" db="EMBL/GenBank/DDBJ databases">
        <authorList>
            <person name="Afonso C.L."/>
            <person name="Miller P.J."/>
            <person name="Scott M.A."/>
            <person name="Spackman E."/>
            <person name="Goraichik I."/>
            <person name="Dimitrov K.M."/>
            <person name="Suarez D.L."/>
            <person name="Swayne D.E."/>
        </authorList>
    </citation>
    <scope>NUCLEOTIDE SEQUENCE [LARGE SCALE GENOMIC DNA]</scope>
    <source>
        <strain evidence="2 3">DSM 3385</strain>
    </source>
</reference>
<dbReference type="EMBL" id="FWXY01000001">
    <property type="protein sequence ID" value="SMC38943.1"/>
    <property type="molecule type" value="Genomic_DNA"/>
</dbReference>
<feature type="transmembrane region" description="Helical" evidence="1">
    <location>
        <begin position="16"/>
        <end position="34"/>
    </location>
</feature>
<dbReference type="AlphaFoldDB" id="A0A1W1YS49"/>
<organism evidence="2 3">
    <name type="scientific">Desulfocicer vacuolatum DSM 3385</name>
    <dbReference type="NCBI Taxonomy" id="1121400"/>
    <lineage>
        <taxon>Bacteria</taxon>
        <taxon>Pseudomonadati</taxon>
        <taxon>Thermodesulfobacteriota</taxon>
        <taxon>Desulfobacteria</taxon>
        <taxon>Desulfobacterales</taxon>
        <taxon>Desulfobacteraceae</taxon>
        <taxon>Desulfocicer</taxon>
    </lineage>
</organism>
<keyword evidence="1" id="KW-1133">Transmembrane helix</keyword>
<protein>
    <submittedName>
        <fullName evidence="2">Uncharacterized protein</fullName>
    </submittedName>
</protein>
<keyword evidence="3" id="KW-1185">Reference proteome</keyword>
<gene>
    <name evidence="2" type="ORF">SAMN02746065_101302</name>
</gene>
<accession>A0A1W1YS49</accession>
<keyword evidence="1" id="KW-0472">Membrane</keyword>
<dbReference type="Proteomes" id="UP000192418">
    <property type="component" value="Unassembled WGS sequence"/>
</dbReference>
<keyword evidence="1" id="KW-0812">Transmembrane</keyword>
<name>A0A1W1YS49_9BACT</name>
<evidence type="ECO:0000256" key="1">
    <source>
        <dbReference type="SAM" id="Phobius"/>
    </source>
</evidence>
<evidence type="ECO:0000313" key="3">
    <source>
        <dbReference type="Proteomes" id="UP000192418"/>
    </source>
</evidence>
<sequence length="36" mass="4049">MEIVEKSLLHISTTSTLGSVVLLRLTFLFILCNLSR</sequence>
<proteinExistence type="predicted"/>
<evidence type="ECO:0000313" key="2">
    <source>
        <dbReference type="EMBL" id="SMC38943.1"/>
    </source>
</evidence>